<keyword evidence="3" id="KW-1185">Reference proteome</keyword>
<dbReference type="Proteomes" id="UP000636453">
    <property type="component" value="Unassembled WGS sequence"/>
</dbReference>
<dbReference type="OrthoDB" id="9796287at2"/>
<dbReference type="PANTHER" id="PTHR22602:SF0">
    <property type="entry name" value="TRANSFERASE CAF17, MITOCHONDRIAL-RELATED"/>
    <property type="match status" value="1"/>
</dbReference>
<dbReference type="EMBL" id="BNCF01000011">
    <property type="protein sequence ID" value="GHE37928.1"/>
    <property type="molecule type" value="Genomic_DNA"/>
</dbReference>
<organism evidence="2 3">
    <name type="scientific">Vulcaniibacterium thermophilum</name>
    <dbReference type="NCBI Taxonomy" id="1169913"/>
    <lineage>
        <taxon>Bacteria</taxon>
        <taxon>Pseudomonadati</taxon>
        <taxon>Pseudomonadota</taxon>
        <taxon>Gammaproteobacteria</taxon>
        <taxon>Lysobacterales</taxon>
        <taxon>Lysobacteraceae</taxon>
        <taxon>Vulcaniibacterium</taxon>
    </lineage>
</organism>
<dbReference type="InterPro" id="IPR027266">
    <property type="entry name" value="TrmE/GcvT-like"/>
</dbReference>
<reference evidence="2" key="1">
    <citation type="journal article" date="2014" name="Int. J. Syst. Evol. Microbiol.">
        <title>Complete genome sequence of Corynebacterium casei LMG S-19264T (=DSM 44701T), isolated from a smear-ripened cheese.</title>
        <authorList>
            <consortium name="US DOE Joint Genome Institute (JGI-PGF)"/>
            <person name="Walter F."/>
            <person name="Albersmeier A."/>
            <person name="Kalinowski J."/>
            <person name="Ruckert C."/>
        </authorList>
    </citation>
    <scope>NUCLEOTIDE SEQUENCE</scope>
    <source>
        <strain evidence="2">KCTC 32020</strain>
    </source>
</reference>
<comment type="caution">
    <text evidence="2">The sequence shown here is derived from an EMBL/GenBank/DDBJ whole genome shotgun (WGS) entry which is preliminary data.</text>
</comment>
<protein>
    <submittedName>
        <fullName evidence="2">Folate-binding protein YgfZ</fullName>
    </submittedName>
</protein>
<accession>A0A918Z5F0</accession>
<dbReference type="AlphaFoldDB" id="A0A918Z5F0"/>
<sequence length="297" mass="31950">MPDNPQTRPDNGSASAAPFFRLQSARILALAGRDAVAFAHAQFMNDVEALPDGHWQWNGWLTPKGRVIALFALLRLEGETLWALLPDADAFALAERLQRFVFRRKVAIAVREDLQVAGAFAAPLQAEGSRWAGTQADGIELDLGGAGGPRTLRIAPSAAAAVDEDAEAHWIAADLRHGLPHLPVSQAEHWTPQQLSLERLRAFSVKKGCYPGQEIVARTHFLGQAKRGLALFEADAPLAPGHEVREDDTVFGTVIATARDGAAHVALAVGPLDREPARPHCEGIPLRLQALLGGLAR</sequence>
<dbReference type="Gene3D" id="3.30.1360.120">
    <property type="entry name" value="Probable tRNA modification gtpase trme, domain 1"/>
    <property type="match status" value="1"/>
</dbReference>
<gene>
    <name evidence="2" type="ORF">GCM10007167_20140</name>
</gene>
<dbReference type="GO" id="GO:0016226">
    <property type="term" value="P:iron-sulfur cluster assembly"/>
    <property type="evidence" value="ECO:0007669"/>
    <property type="project" value="TreeGrafter"/>
</dbReference>
<proteinExistence type="predicted"/>
<name>A0A918Z5F0_9GAMM</name>
<dbReference type="Gene3D" id="2.40.30.160">
    <property type="match status" value="1"/>
</dbReference>
<evidence type="ECO:0000256" key="1">
    <source>
        <dbReference type="ARBA" id="ARBA00022946"/>
    </source>
</evidence>
<dbReference type="InterPro" id="IPR045179">
    <property type="entry name" value="YgfZ/GcvT"/>
</dbReference>
<dbReference type="PANTHER" id="PTHR22602">
    <property type="entry name" value="TRANSFERASE CAF17, MITOCHONDRIAL-RELATED"/>
    <property type="match status" value="1"/>
</dbReference>
<evidence type="ECO:0000313" key="3">
    <source>
        <dbReference type="Proteomes" id="UP000636453"/>
    </source>
</evidence>
<dbReference type="RefSeq" id="WP_146471921.1">
    <property type="nucleotide sequence ID" value="NZ_BNCF01000011.1"/>
</dbReference>
<keyword evidence="1" id="KW-0809">Transit peptide</keyword>
<dbReference type="InterPro" id="IPR017703">
    <property type="entry name" value="YgfZ/GCV_T_CS"/>
</dbReference>
<reference evidence="2" key="2">
    <citation type="submission" date="2020-09" db="EMBL/GenBank/DDBJ databases">
        <authorList>
            <person name="Sun Q."/>
            <person name="Kim S."/>
        </authorList>
    </citation>
    <scope>NUCLEOTIDE SEQUENCE</scope>
    <source>
        <strain evidence="2">KCTC 32020</strain>
    </source>
</reference>
<dbReference type="NCBIfam" id="TIGR03317">
    <property type="entry name" value="ygfZ_signature"/>
    <property type="match status" value="1"/>
</dbReference>
<dbReference type="SUPFAM" id="SSF103025">
    <property type="entry name" value="Folate-binding domain"/>
    <property type="match status" value="1"/>
</dbReference>
<evidence type="ECO:0000313" key="2">
    <source>
        <dbReference type="EMBL" id="GHE37928.1"/>
    </source>
</evidence>